<keyword evidence="13" id="KW-1071">Ligand-gated ion channel</keyword>
<dbReference type="FunFam" id="3.40.190.10:FF:000072">
    <property type="entry name" value="glutamate receptor ionotropic, kainate 4"/>
    <property type="match status" value="1"/>
</dbReference>
<evidence type="ECO:0000313" key="20">
    <source>
        <dbReference type="Proteomes" id="UP000076502"/>
    </source>
</evidence>
<feature type="domain" description="Ionotropic glutamate receptor L-glutamate and glycine-binding" evidence="18">
    <location>
        <begin position="663"/>
        <end position="727"/>
    </location>
</feature>
<keyword evidence="6 16" id="KW-1133">Transmembrane helix</keyword>
<dbReference type="FunFam" id="3.40.190.10:FF:000060">
    <property type="entry name" value="Glutamate receptor ionotropic, kainate 1"/>
    <property type="match status" value="1"/>
</dbReference>
<evidence type="ECO:0000313" key="19">
    <source>
        <dbReference type="EMBL" id="KZC14138.1"/>
    </source>
</evidence>
<reference evidence="19 20" key="1">
    <citation type="submission" date="2015-07" db="EMBL/GenBank/DDBJ databases">
        <title>The genome of Dufourea novaeangliae.</title>
        <authorList>
            <person name="Pan H."/>
            <person name="Kapheim K."/>
        </authorList>
    </citation>
    <scope>NUCLEOTIDE SEQUENCE [LARGE SCALE GENOMIC DNA]</scope>
    <source>
        <strain evidence="19">0120121106</strain>
        <tissue evidence="19">Whole body</tissue>
    </source>
</reference>
<dbReference type="Pfam" id="PF10613">
    <property type="entry name" value="Lig_chan-Glu_bd"/>
    <property type="match status" value="1"/>
</dbReference>
<keyword evidence="14" id="KW-0407">Ion channel</keyword>
<dbReference type="Gene3D" id="3.40.190.10">
    <property type="entry name" value="Periplasmic binding protein-like II"/>
    <property type="match status" value="2"/>
</dbReference>
<evidence type="ECO:0000256" key="7">
    <source>
        <dbReference type="ARBA" id="ARBA00023018"/>
    </source>
</evidence>
<accession>A0A154PS97</accession>
<evidence type="ECO:0000256" key="1">
    <source>
        <dbReference type="ARBA" id="ARBA00008685"/>
    </source>
</evidence>
<proteinExistence type="inferred from homology"/>
<keyword evidence="3" id="KW-1003">Cell membrane</keyword>
<dbReference type="PANTHER" id="PTHR18966">
    <property type="entry name" value="IONOTROPIC GLUTAMATE RECEPTOR"/>
    <property type="match status" value="1"/>
</dbReference>
<gene>
    <name evidence="19" type="ORF">WN55_06370</name>
</gene>
<dbReference type="FunFam" id="3.40.50.2300:FF:000106">
    <property type="entry name" value="Glutamate receptor ionotropic, kainate"/>
    <property type="match status" value="1"/>
</dbReference>
<keyword evidence="7" id="KW-0770">Synapse</keyword>
<dbReference type="SUPFAM" id="SSF53850">
    <property type="entry name" value="Periplasmic binding protein-like II"/>
    <property type="match status" value="1"/>
</dbReference>
<feature type="transmembrane region" description="Helical" evidence="16">
    <location>
        <begin position="865"/>
        <end position="888"/>
    </location>
</feature>
<evidence type="ECO:0000256" key="12">
    <source>
        <dbReference type="ARBA" id="ARBA00023257"/>
    </source>
</evidence>
<keyword evidence="4 16" id="KW-0812">Transmembrane</keyword>
<keyword evidence="12" id="KW-0628">Postsynaptic cell membrane</keyword>
<dbReference type="Pfam" id="PF00060">
    <property type="entry name" value="Lig_chan"/>
    <property type="match status" value="2"/>
</dbReference>
<keyword evidence="8" id="KW-0406">Ion transport</keyword>
<comment type="similarity">
    <text evidence="1">Belongs to the glutamate-gated ion channel (TC 1.A.10.1) family.</text>
</comment>
<dbReference type="EMBL" id="KQ435037">
    <property type="protein sequence ID" value="KZC14138.1"/>
    <property type="molecule type" value="Genomic_DNA"/>
</dbReference>
<evidence type="ECO:0000256" key="3">
    <source>
        <dbReference type="ARBA" id="ARBA00022475"/>
    </source>
</evidence>
<dbReference type="CDD" id="cd06382">
    <property type="entry name" value="PBP1_iGluR_Kainate"/>
    <property type="match status" value="1"/>
</dbReference>
<dbReference type="InterPro" id="IPR015683">
    <property type="entry name" value="Ionotropic_Glu_rcpt"/>
</dbReference>
<keyword evidence="2" id="KW-0813">Transport</keyword>
<dbReference type="STRING" id="178035.A0A154PS97"/>
<dbReference type="InterPro" id="IPR019594">
    <property type="entry name" value="Glu/Gly-bd"/>
</dbReference>
<dbReference type="SMART" id="SM00918">
    <property type="entry name" value="Lig_chan-Glu_bd"/>
    <property type="match status" value="1"/>
</dbReference>
<dbReference type="InterPro" id="IPR001828">
    <property type="entry name" value="ANF_lig-bd_rcpt"/>
</dbReference>
<comment type="subcellular location">
    <subcellularLocation>
        <location evidence="15">Postsynaptic cell membrane</location>
        <topology evidence="15">Multi-pass membrane protein</topology>
    </subcellularLocation>
</comment>
<feature type="transmembrane region" description="Helical" evidence="16">
    <location>
        <begin position="1151"/>
        <end position="1171"/>
    </location>
</feature>
<keyword evidence="9 16" id="KW-0472">Membrane</keyword>
<dbReference type="OrthoDB" id="5984008at2759"/>
<dbReference type="InterPro" id="IPR001320">
    <property type="entry name" value="Iontro_rcpt_C"/>
</dbReference>
<sequence>MSSLSDDIAGAIFTEDQRDSPSELAFKYAIYKINKDKTLLANTTLVYDIQYVPKDDSFRTSKKACKQLSRSVQGIFGPSDPLLGAHIQSICEALDVPHLEARVDFEPTFKEFSINLYPSQDHLNKAFKDLMSFLNWTRVAIIYEEDYGLFKLQDLVKSPPSARTEMYIRQAGPGSYRQVLREVRHKEIYKLIVDTDPAHMQQFFRAILQLQMNDYRYHYMFTTFDIETFDLEDFKYNSVNMTAFRLVDLEEPKVAEVLRQMERFQPIGHAILNKTGVIQVGNTPLPFYCSFEVPFFGTVDIHCLINYTFIPREFASGARKGIKFTSELLSFRGIKILYRVINYQNTYFQNDIVEFSMVLMVHPANCTHRERKFQAHQWPNSFSQEGKQPALVYDSVQVFAHGLAALDRSHDLRPANLSCEKEEPWDDGLSLYNYINANTPGLFDPSEPFKKQLLVQVGNLILRAMETKQNLPHQAPLFKQDISQVEAPRFFAYDDLSFSRFSEHPSRLETYGSSPIPIFLIAFQHINKKLSALTRSKWEVAKKFRTGNLVQRRDRGDAACKKHGTQSANINRQLFALATQNEETIATAVDARGGLHGLTGHIEFNEGKRNNFKLDLLKLKKEELVKVGEWKPGTGVNVTDVGAFYETTATNITLVVMTREEKPYVMVKEDKNLTGNARFEGFCIDLLKWIAGQVGFQYAIRLVPDHMYGVYDPETKEWNGIVRELMEKRADLAVASMTINYARESVIDFTKPFMNLGIGILFKVPSSQPTRLFSFMNPLAVEIWLYVLAAYMLVSFTLFVMARFSPYEWNNPHPCLAESDVVENQFSVSNSFWFITGTFLRQGSGLNPKVSGRNTSRLFSFMNPLAVEIWLSMLGAYLMVSLSIWIVARFSPYEWVEPRACPSCKCPLQGGHVSALDPDSDDIPLLRTVNEFTLANSFWFTVGTLMQQGSDLNPKATSTRIVGGIWWFFTLIIISSYTANLAAFLTVERMITPIENAADLAEQTEISYGTLEGGSTMTFFRDSKIGIYQKMWRFMESKSPSVFVKSYEDGVKRVLEGDYAFLMESTMLDYAVQRDCNLTQIGGLLDSKGYGIATPKGSPWRDKISLAILELQEKGVTQILYDKWWKNTGDVCNRDEKSKESKANALGVENIGGVFVVLLCGLALAILVAILEFCWNSKKNVQSERSLCAEMASELRFAVRCGSRQRPAAKARNSDAAVPCGRCSPRTSRRRTRYCSTGHEETTYIPSIEIPRLNGEGGALSMTEMKKSLSFDQVGAARGGNT</sequence>
<evidence type="ECO:0000256" key="10">
    <source>
        <dbReference type="ARBA" id="ARBA00023170"/>
    </source>
</evidence>
<evidence type="ECO:0000256" key="14">
    <source>
        <dbReference type="ARBA" id="ARBA00023303"/>
    </source>
</evidence>
<name>A0A154PS97_DUFNO</name>
<evidence type="ECO:0000256" key="8">
    <source>
        <dbReference type="ARBA" id="ARBA00023065"/>
    </source>
</evidence>
<evidence type="ECO:0000259" key="17">
    <source>
        <dbReference type="SMART" id="SM00079"/>
    </source>
</evidence>
<dbReference type="Proteomes" id="UP000076502">
    <property type="component" value="Unassembled WGS sequence"/>
</dbReference>
<evidence type="ECO:0000256" key="16">
    <source>
        <dbReference type="SAM" id="Phobius"/>
    </source>
</evidence>
<keyword evidence="10 19" id="KW-0675">Receptor</keyword>
<dbReference type="FunFam" id="1.10.287.70:FF:000067">
    <property type="entry name" value="glutamate receptor 2 isoform X1"/>
    <property type="match status" value="1"/>
</dbReference>
<dbReference type="SUPFAM" id="SSF53822">
    <property type="entry name" value="Periplasmic binding protein-like I"/>
    <property type="match status" value="1"/>
</dbReference>
<protein>
    <submittedName>
        <fullName evidence="19">Glutamate receptor, ionotropic kainate 2</fullName>
    </submittedName>
</protein>
<feature type="transmembrane region" description="Helical" evidence="16">
    <location>
        <begin position="783"/>
        <end position="802"/>
    </location>
</feature>
<keyword evidence="11" id="KW-0325">Glycoprotein</keyword>
<evidence type="ECO:0000256" key="2">
    <source>
        <dbReference type="ARBA" id="ARBA00022448"/>
    </source>
</evidence>
<dbReference type="Pfam" id="PF01094">
    <property type="entry name" value="ANF_receptor"/>
    <property type="match status" value="1"/>
</dbReference>
<dbReference type="GO" id="GO:0045211">
    <property type="term" value="C:postsynaptic membrane"/>
    <property type="evidence" value="ECO:0007669"/>
    <property type="project" value="UniProtKB-SubCell"/>
</dbReference>
<evidence type="ECO:0000256" key="9">
    <source>
        <dbReference type="ARBA" id="ARBA00023136"/>
    </source>
</evidence>
<organism evidence="19 20">
    <name type="scientific">Dufourea novaeangliae</name>
    <name type="common">Sweat bee</name>
    <dbReference type="NCBI Taxonomy" id="178035"/>
    <lineage>
        <taxon>Eukaryota</taxon>
        <taxon>Metazoa</taxon>
        <taxon>Ecdysozoa</taxon>
        <taxon>Arthropoda</taxon>
        <taxon>Hexapoda</taxon>
        <taxon>Insecta</taxon>
        <taxon>Pterygota</taxon>
        <taxon>Neoptera</taxon>
        <taxon>Endopterygota</taxon>
        <taxon>Hymenoptera</taxon>
        <taxon>Apocrita</taxon>
        <taxon>Aculeata</taxon>
        <taxon>Apoidea</taxon>
        <taxon>Anthophila</taxon>
        <taxon>Halictidae</taxon>
        <taxon>Rophitinae</taxon>
        <taxon>Dufourea</taxon>
    </lineage>
</organism>
<evidence type="ECO:0000256" key="4">
    <source>
        <dbReference type="ARBA" id="ARBA00022692"/>
    </source>
</evidence>
<evidence type="ECO:0000256" key="15">
    <source>
        <dbReference type="ARBA" id="ARBA00034104"/>
    </source>
</evidence>
<feature type="transmembrane region" description="Helical" evidence="16">
    <location>
        <begin position="965"/>
        <end position="987"/>
    </location>
</feature>
<dbReference type="GO" id="GO:0015276">
    <property type="term" value="F:ligand-gated monoatomic ion channel activity"/>
    <property type="evidence" value="ECO:0007669"/>
    <property type="project" value="InterPro"/>
</dbReference>
<dbReference type="InterPro" id="IPR028082">
    <property type="entry name" value="Peripla_BP_I"/>
</dbReference>
<dbReference type="FunFam" id="1.10.287.70:FF:000134">
    <property type="entry name" value="Glutamate receptor, ionotropic kainate"/>
    <property type="match status" value="1"/>
</dbReference>
<dbReference type="Gene3D" id="1.10.287.70">
    <property type="match status" value="2"/>
</dbReference>
<evidence type="ECO:0000256" key="5">
    <source>
        <dbReference type="ARBA" id="ARBA00022729"/>
    </source>
</evidence>
<dbReference type="SMART" id="SM00079">
    <property type="entry name" value="PBPe"/>
    <property type="match status" value="1"/>
</dbReference>
<dbReference type="Gene3D" id="3.40.50.2300">
    <property type="match status" value="6"/>
</dbReference>
<evidence type="ECO:0000256" key="13">
    <source>
        <dbReference type="ARBA" id="ARBA00023286"/>
    </source>
</evidence>
<feature type="domain" description="Ionotropic glutamate receptor C-terminal" evidence="17">
    <location>
        <begin position="653"/>
        <end position="1127"/>
    </location>
</feature>
<evidence type="ECO:0000256" key="11">
    <source>
        <dbReference type="ARBA" id="ARBA00023180"/>
    </source>
</evidence>
<keyword evidence="5" id="KW-0732">Signal</keyword>
<keyword evidence="20" id="KW-1185">Reference proteome</keyword>
<evidence type="ECO:0000256" key="6">
    <source>
        <dbReference type="ARBA" id="ARBA00022989"/>
    </source>
</evidence>
<evidence type="ECO:0000259" key="18">
    <source>
        <dbReference type="SMART" id="SM00918"/>
    </source>
</evidence>
<dbReference type="FunFam" id="3.40.190.10:FF:000167">
    <property type="entry name" value="Eye-enriched kainate receptor, isoform B"/>
    <property type="match status" value="1"/>
</dbReference>